<dbReference type="EMBL" id="BAAAMJ010000018">
    <property type="protein sequence ID" value="GAA1911100.1"/>
    <property type="molecule type" value="Genomic_DNA"/>
</dbReference>
<dbReference type="Gene3D" id="3.40.50.1000">
    <property type="entry name" value="HAD superfamily/HAD-like"/>
    <property type="match status" value="1"/>
</dbReference>
<reference evidence="1 2" key="1">
    <citation type="journal article" date="2019" name="Int. J. Syst. Evol. Microbiol.">
        <title>The Global Catalogue of Microorganisms (GCM) 10K type strain sequencing project: providing services to taxonomists for standard genome sequencing and annotation.</title>
        <authorList>
            <consortium name="The Broad Institute Genomics Platform"/>
            <consortium name="The Broad Institute Genome Sequencing Center for Infectious Disease"/>
            <person name="Wu L."/>
            <person name="Ma J."/>
        </authorList>
    </citation>
    <scope>NUCLEOTIDE SEQUENCE [LARGE SCALE GENOMIC DNA]</scope>
    <source>
        <strain evidence="1 2">JCM 13581</strain>
    </source>
</reference>
<name>A0ABN2P4W3_9ACTN</name>
<dbReference type="InterPro" id="IPR036412">
    <property type="entry name" value="HAD-like_sf"/>
</dbReference>
<evidence type="ECO:0000313" key="2">
    <source>
        <dbReference type="Proteomes" id="UP001501303"/>
    </source>
</evidence>
<accession>A0ABN2P4W3</accession>
<dbReference type="RefSeq" id="WP_344260821.1">
    <property type="nucleotide sequence ID" value="NZ_BAAAMJ010000018.1"/>
</dbReference>
<sequence>MTARSVLVLWDIDRTLLYVGDIDRQVYREAFAEIVGRPAERLPARGTGVTMPLAVRGLLLDNGVPESDVPALLPRIIRLLPELLSRHIPDIRRDGQLMPGALTALRAVRKSPELLPTVVTGNLQPNAKVKLRAFDLHRYVETGIGG</sequence>
<dbReference type="Proteomes" id="UP001501303">
    <property type="component" value="Unassembled WGS sequence"/>
</dbReference>
<evidence type="ECO:0000313" key="1">
    <source>
        <dbReference type="EMBL" id="GAA1911100.1"/>
    </source>
</evidence>
<protein>
    <submittedName>
        <fullName evidence="1">Uncharacterized protein</fullName>
    </submittedName>
</protein>
<dbReference type="Gene3D" id="1.10.150.240">
    <property type="entry name" value="Putative phosphatase, domain 2"/>
    <property type="match status" value="1"/>
</dbReference>
<comment type="caution">
    <text evidence="1">The sequence shown here is derived from an EMBL/GenBank/DDBJ whole genome shotgun (WGS) entry which is preliminary data.</text>
</comment>
<dbReference type="Pfam" id="PF12710">
    <property type="entry name" value="HAD"/>
    <property type="match status" value="1"/>
</dbReference>
<organism evidence="1 2">
    <name type="scientific">Streptomyces sodiiphilus</name>
    <dbReference type="NCBI Taxonomy" id="226217"/>
    <lineage>
        <taxon>Bacteria</taxon>
        <taxon>Bacillati</taxon>
        <taxon>Actinomycetota</taxon>
        <taxon>Actinomycetes</taxon>
        <taxon>Kitasatosporales</taxon>
        <taxon>Streptomycetaceae</taxon>
        <taxon>Streptomyces</taxon>
    </lineage>
</organism>
<proteinExistence type="predicted"/>
<gene>
    <name evidence="1" type="ORF">GCM10009716_21270</name>
</gene>
<dbReference type="SUPFAM" id="SSF56784">
    <property type="entry name" value="HAD-like"/>
    <property type="match status" value="1"/>
</dbReference>
<dbReference type="InterPro" id="IPR023214">
    <property type="entry name" value="HAD_sf"/>
</dbReference>
<keyword evidence="2" id="KW-1185">Reference proteome</keyword>
<dbReference type="InterPro" id="IPR023198">
    <property type="entry name" value="PGP-like_dom2"/>
</dbReference>